<proteinExistence type="predicted"/>
<dbReference type="Proteomes" id="UP000821865">
    <property type="component" value="Chromosome 4"/>
</dbReference>
<gene>
    <name evidence="1" type="ORF">HPB49_013096</name>
</gene>
<keyword evidence="2" id="KW-1185">Reference proteome</keyword>
<reference evidence="1" key="1">
    <citation type="submission" date="2020-05" db="EMBL/GenBank/DDBJ databases">
        <title>Large-scale comparative analyses of tick genomes elucidate their genetic diversity and vector capacities.</title>
        <authorList>
            <person name="Jia N."/>
            <person name="Wang J."/>
            <person name="Shi W."/>
            <person name="Du L."/>
            <person name="Sun Y."/>
            <person name="Zhan W."/>
            <person name="Jiang J."/>
            <person name="Wang Q."/>
            <person name="Zhang B."/>
            <person name="Ji P."/>
            <person name="Sakyi L.B."/>
            <person name="Cui X."/>
            <person name="Yuan T."/>
            <person name="Jiang B."/>
            <person name="Yang W."/>
            <person name="Lam T.T.-Y."/>
            <person name="Chang Q."/>
            <person name="Ding S."/>
            <person name="Wang X."/>
            <person name="Zhu J."/>
            <person name="Ruan X."/>
            <person name="Zhao L."/>
            <person name="Wei J."/>
            <person name="Que T."/>
            <person name="Du C."/>
            <person name="Cheng J."/>
            <person name="Dai P."/>
            <person name="Han X."/>
            <person name="Huang E."/>
            <person name="Gao Y."/>
            <person name="Liu J."/>
            <person name="Shao H."/>
            <person name="Ye R."/>
            <person name="Li L."/>
            <person name="Wei W."/>
            <person name="Wang X."/>
            <person name="Wang C."/>
            <person name="Yang T."/>
            <person name="Huo Q."/>
            <person name="Li W."/>
            <person name="Guo W."/>
            <person name="Chen H."/>
            <person name="Zhou L."/>
            <person name="Ni X."/>
            <person name="Tian J."/>
            <person name="Zhou Y."/>
            <person name="Sheng Y."/>
            <person name="Liu T."/>
            <person name="Pan Y."/>
            <person name="Xia L."/>
            <person name="Li J."/>
            <person name="Zhao F."/>
            <person name="Cao W."/>
        </authorList>
    </citation>
    <scope>NUCLEOTIDE SEQUENCE</scope>
    <source>
        <strain evidence="1">Dsil-2018</strain>
    </source>
</reference>
<protein>
    <submittedName>
        <fullName evidence="1">Uncharacterized protein</fullName>
    </submittedName>
</protein>
<dbReference type="EMBL" id="CM023473">
    <property type="protein sequence ID" value="KAH7953857.1"/>
    <property type="molecule type" value="Genomic_DNA"/>
</dbReference>
<organism evidence="1 2">
    <name type="scientific">Dermacentor silvarum</name>
    <name type="common">Tick</name>
    <dbReference type="NCBI Taxonomy" id="543639"/>
    <lineage>
        <taxon>Eukaryota</taxon>
        <taxon>Metazoa</taxon>
        <taxon>Ecdysozoa</taxon>
        <taxon>Arthropoda</taxon>
        <taxon>Chelicerata</taxon>
        <taxon>Arachnida</taxon>
        <taxon>Acari</taxon>
        <taxon>Parasitiformes</taxon>
        <taxon>Ixodida</taxon>
        <taxon>Ixodoidea</taxon>
        <taxon>Ixodidae</taxon>
        <taxon>Rhipicephalinae</taxon>
        <taxon>Dermacentor</taxon>
    </lineage>
</organism>
<accession>A0ACB8CXX4</accession>
<sequence>MSASSTIHSEPGSKAYKTVDEAVSTAASALEACGDDAGDVQYSPGPATPSMEFWTRAWIEWPRALCYYSLGCSSSRVQASCTRCRRRPRLRECNLYQVAKEASQDSLHCRMPVTRRRHRIRGAVAAPRHLLLFSSNQHQHLMVPAAVAVASSDSCYPAGSVSGRQGHLPEPPITAVPYFLEPPCCPLSSALSPLSAASTQVSRCALQSQCGAQGMVATATKGSRWPWHPCCSIGSGLHSQTMCCQPFFPTKVPADLTRSEAGMVRYSQLLLILAIWQARQRRFRTVATVPSSHSEHHHPWTASPTVPVTVLENLRSSGEDSYQSHHP</sequence>
<evidence type="ECO:0000313" key="2">
    <source>
        <dbReference type="Proteomes" id="UP000821865"/>
    </source>
</evidence>
<name>A0ACB8CXX4_DERSI</name>
<comment type="caution">
    <text evidence="1">The sequence shown here is derived from an EMBL/GenBank/DDBJ whole genome shotgun (WGS) entry which is preliminary data.</text>
</comment>
<evidence type="ECO:0000313" key="1">
    <source>
        <dbReference type="EMBL" id="KAH7953857.1"/>
    </source>
</evidence>